<organism evidence="1">
    <name type="scientific">Triticum urartu</name>
    <name type="common">Red wild einkorn</name>
    <name type="synonym">Crithodium urartu</name>
    <dbReference type="NCBI Taxonomy" id="4572"/>
    <lineage>
        <taxon>Eukaryota</taxon>
        <taxon>Viridiplantae</taxon>
        <taxon>Streptophyta</taxon>
        <taxon>Embryophyta</taxon>
        <taxon>Tracheophyta</taxon>
        <taxon>Spermatophyta</taxon>
        <taxon>Magnoliopsida</taxon>
        <taxon>Liliopsida</taxon>
        <taxon>Poales</taxon>
        <taxon>Poaceae</taxon>
        <taxon>BOP clade</taxon>
        <taxon>Pooideae</taxon>
        <taxon>Triticodae</taxon>
        <taxon>Triticeae</taxon>
        <taxon>Triticinae</taxon>
        <taxon>Triticum</taxon>
    </lineage>
</organism>
<accession>M7Z2E5</accession>
<evidence type="ECO:0000313" key="1">
    <source>
        <dbReference type="EMBL" id="EMS57303.1"/>
    </source>
</evidence>
<sequence>MTTAGGSAEMKRSSGGSPVEAYEAECLGIAVPRPAYGEGETTHDEGGLAVHSWQRLAACHSKSRSKQP</sequence>
<reference evidence="1" key="1">
    <citation type="journal article" date="2013" name="Nature">
        <title>Draft genome of the wheat A-genome progenitor Triticum urartu.</title>
        <authorList>
            <person name="Ling H.Q."/>
            <person name="Zhao S."/>
            <person name="Liu D."/>
            <person name="Wang J."/>
            <person name="Sun H."/>
            <person name="Zhang C."/>
            <person name="Fan H."/>
            <person name="Li D."/>
            <person name="Dong L."/>
            <person name="Tao Y."/>
            <person name="Gao C."/>
            <person name="Wu H."/>
            <person name="Li Y."/>
            <person name="Cui Y."/>
            <person name="Guo X."/>
            <person name="Zheng S."/>
            <person name="Wang B."/>
            <person name="Yu K."/>
            <person name="Liang Q."/>
            <person name="Yang W."/>
            <person name="Lou X."/>
            <person name="Chen J."/>
            <person name="Feng M."/>
            <person name="Jian J."/>
            <person name="Zhang X."/>
            <person name="Luo G."/>
            <person name="Jiang Y."/>
            <person name="Liu J."/>
            <person name="Wang Z."/>
            <person name="Sha Y."/>
            <person name="Zhang B."/>
            <person name="Wu H."/>
            <person name="Tang D."/>
            <person name="Shen Q."/>
            <person name="Xue P."/>
            <person name="Zou S."/>
            <person name="Wang X."/>
            <person name="Liu X."/>
            <person name="Wang F."/>
            <person name="Yang Y."/>
            <person name="An X."/>
            <person name="Dong Z."/>
            <person name="Zhang K."/>
            <person name="Zhang X."/>
            <person name="Luo M.C."/>
            <person name="Dvorak J."/>
            <person name="Tong Y."/>
            <person name="Wang J."/>
            <person name="Yang H."/>
            <person name="Li Z."/>
            <person name="Wang D."/>
            <person name="Zhang A."/>
            <person name="Wang J."/>
        </authorList>
    </citation>
    <scope>NUCLEOTIDE SEQUENCE</scope>
</reference>
<gene>
    <name evidence="1" type="ORF">TRIUR3_24592</name>
</gene>
<dbReference type="AlphaFoldDB" id="M7Z2E5"/>
<dbReference type="EMBL" id="KD146879">
    <property type="protein sequence ID" value="EMS57303.1"/>
    <property type="molecule type" value="Genomic_DNA"/>
</dbReference>
<proteinExistence type="predicted"/>
<name>M7Z2E5_TRIUA</name>
<protein>
    <submittedName>
        <fullName evidence="1">Uncharacterized protein</fullName>
    </submittedName>
</protein>